<accession>A0A1Z5JWH6</accession>
<dbReference type="InterPro" id="IPR016024">
    <property type="entry name" value="ARM-type_fold"/>
</dbReference>
<feature type="compositionally biased region" description="Basic and acidic residues" evidence="2">
    <location>
        <begin position="98"/>
        <end position="111"/>
    </location>
</feature>
<dbReference type="InterPro" id="IPR011989">
    <property type="entry name" value="ARM-like"/>
</dbReference>
<dbReference type="EMBL" id="BDSP01000126">
    <property type="protein sequence ID" value="GAX18279.1"/>
    <property type="molecule type" value="Genomic_DNA"/>
</dbReference>
<gene>
    <name evidence="4" type="ORF">FisN_20Lh042</name>
</gene>
<proteinExistence type="predicted"/>
<organism evidence="4 5">
    <name type="scientific">Fistulifera solaris</name>
    <name type="common">Oleaginous diatom</name>
    <dbReference type="NCBI Taxonomy" id="1519565"/>
    <lineage>
        <taxon>Eukaryota</taxon>
        <taxon>Sar</taxon>
        <taxon>Stramenopiles</taxon>
        <taxon>Ochrophyta</taxon>
        <taxon>Bacillariophyta</taxon>
        <taxon>Bacillariophyceae</taxon>
        <taxon>Bacillariophycidae</taxon>
        <taxon>Naviculales</taxon>
        <taxon>Naviculaceae</taxon>
        <taxon>Fistulifera</taxon>
    </lineage>
</organism>
<dbReference type="PANTHER" id="PTHR22895:SF0">
    <property type="entry name" value="ARMADILLO REPEAT-CONTAINING PROTEIN 6"/>
    <property type="match status" value="1"/>
</dbReference>
<keyword evidence="5" id="KW-1185">Reference proteome</keyword>
<dbReference type="Proteomes" id="UP000198406">
    <property type="component" value="Unassembled WGS sequence"/>
</dbReference>
<keyword evidence="1" id="KW-0677">Repeat</keyword>
<comment type="caution">
    <text evidence="4">The sequence shown here is derived from an EMBL/GenBank/DDBJ whole genome shotgun (WGS) entry which is preliminary data.</text>
</comment>
<protein>
    <recommendedName>
        <fullName evidence="3">LRRK2 ARM repeat domain-containing protein</fullName>
    </recommendedName>
</protein>
<feature type="region of interest" description="Disordered" evidence="2">
    <location>
        <begin position="1"/>
        <end position="141"/>
    </location>
</feature>
<feature type="domain" description="LRRK2 ARM repeat" evidence="3">
    <location>
        <begin position="166"/>
        <end position="337"/>
    </location>
</feature>
<evidence type="ECO:0000256" key="2">
    <source>
        <dbReference type="SAM" id="MobiDB-lite"/>
    </source>
</evidence>
<evidence type="ECO:0000313" key="5">
    <source>
        <dbReference type="Proteomes" id="UP000198406"/>
    </source>
</evidence>
<dbReference type="AlphaFoldDB" id="A0A1Z5JWH6"/>
<feature type="compositionally biased region" description="Low complexity" evidence="2">
    <location>
        <begin position="121"/>
        <end position="141"/>
    </location>
</feature>
<dbReference type="OrthoDB" id="73037at2759"/>
<feature type="compositionally biased region" description="Polar residues" evidence="2">
    <location>
        <begin position="27"/>
        <end position="36"/>
    </location>
</feature>
<dbReference type="PANTHER" id="PTHR22895">
    <property type="entry name" value="ARMADILLO REPEAT-CONTAINING PROTEIN 6"/>
    <property type="match status" value="1"/>
</dbReference>
<dbReference type="SUPFAM" id="SSF48371">
    <property type="entry name" value="ARM repeat"/>
    <property type="match status" value="1"/>
</dbReference>
<dbReference type="InterPro" id="IPR056597">
    <property type="entry name" value="ARM_LRRK2"/>
</dbReference>
<name>A0A1Z5JWH6_FISSO</name>
<dbReference type="Pfam" id="PF23744">
    <property type="entry name" value="ARM_LRRK2"/>
    <property type="match status" value="1"/>
</dbReference>
<sequence length="382" mass="42732">MVIPKGGLFSPKSPRYYYRRSEDDASTVKTGSSVISLNKGRDRTYSRGRSRFDDTHDEYDTISPDDSSLDRQIFFPSNTRSKSRSRLHLSSSDMSATRSRDESAASPDERHSRSRSKSRSRLAPSSSMMSESSTMTSRVTSKLNKLAASIRTRDSPKAAAKRDHLQDEKKILKLITDGLWSHDPKVIEDVLNKLSNLMFTVDEELKTFRRDAIFQSGGHLAIVQAMRRNSKHKGIATQGCRALANSTWETSDFMTAIAAVGGIGVILECMEQFPHDELVQICAVCALRNLSSMKRIASIILERDGLKTVLTAMQTFKTNSNIQECCCWTIAHLCLDKDNKSYIEKGKCLQWIGAAVDNHPNETDVLASAKQASKRIWEIILA</sequence>
<evidence type="ECO:0000313" key="4">
    <source>
        <dbReference type="EMBL" id="GAX18279.1"/>
    </source>
</evidence>
<feature type="compositionally biased region" description="Basic and acidic residues" evidence="2">
    <location>
        <begin position="39"/>
        <end position="54"/>
    </location>
</feature>
<dbReference type="InParanoid" id="A0A1Z5JWH6"/>
<evidence type="ECO:0000256" key="1">
    <source>
        <dbReference type="ARBA" id="ARBA00022737"/>
    </source>
</evidence>
<evidence type="ECO:0000259" key="3">
    <source>
        <dbReference type="Pfam" id="PF23744"/>
    </source>
</evidence>
<reference evidence="4 5" key="1">
    <citation type="journal article" date="2015" name="Plant Cell">
        <title>Oil accumulation by the oleaginous diatom Fistulifera solaris as revealed by the genome and transcriptome.</title>
        <authorList>
            <person name="Tanaka T."/>
            <person name="Maeda Y."/>
            <person name="Veluchamy A."/>
            <person name="Tanaka M."/>
            <person name="Abida H."/>
            <person name="Marechal E."/>
            <person name="Bowler C."/>
            <person name="Muto M."/>
            <person name="Sunaga Y."/>
            <person name="Tanaka M."/>
            <person name="Yoshino T."/>
            <person name="Taniguchi T."/>
            <person name="Fukuda Y."/>
            <person name="Nemoto M."/>
            <person name="Matsumoto M."/>
            <person name="Wong P.S."/>
            <person name="Aburatani S."/>
            <person name="Fujibuchi W."/>
        </authorList>
    </citation>
    <scope>NUCLEOTIDE SEQUENCE [LARGE SCALE GENOMIC DNA]</scope>
    <source>
        <strain evidence="4 5">JPCC DA0580</strain>
    </source>
</reference>
<dbReference type="Gene3D" id="1.25.10.10">
    <property type="entry name" value="Leucine-rich Repeat Variant"/>
    <property type="match status" value="1"/>
</dbReference>